<dbReference type="InterPro" id="IPR009057">
    <property type="entry name" value="Homeodomain-like_sf"/>
</dbReference>
<dbReference type="Pfam" id="PF04218">
    <property type="entry name" value="CENP-B_N"/>
    <property type="match status" value="1"/>
</dbReference>
<feature type="domain" description="HTH psq-type" evidence="3">
    <location>
        <begin position="2"/>
        <end position="35"/>
    </location>
</feature>
<name>A0ABN7NIH3_TIMPD</name>
<feature type="compositionally biased region" description="Polar residues" evidence="2">
    <location>
        <begin position="42"/>
        <end position="69"/>
    </location>
</feature>
<dbReference type="EMBL" id="CAJPIN010001226">
    <property type="protein sequence ID" value="CAG2054336.1"/>
    <property type="molecule type" value="Genomic_DNA"/>
</dbReference>
<dbReference type="SUPFAM" id="SSF46689">
    <property type="entry name" value="Homeodomain-like"/>
    <property type="match status" value="1"/>
</dbReference>
<evidence type="ECO:0000259" key="3">
    <source>
        <dbReference type="Pfam" id="PF04218"/>
    </source>
</evidence>
<sequence length="132" mass="15347">MHIIREIEKGKSKSDVSRELGLASSTVATIWKNRESVYSAYENNVPKSETPPSQQNNVNDDESVLSQTETARRRRQEELDKQRQEEQLRKQQVTNHPHVVLINLTLPMFQFLVSPLEEPPCLWSEFRVLDCN</sequence>
<feature type="region of interest" description="Disordered" evidence="2">
    <location>
        <begin position="42"/>
        <end position="94"/>
    </location>
</feature>
<feature type="compositionally biased region" description="Basic and acidic residues" evidence="2">
    <location>
        <begin position="75"/>
        <end position="89"/>
    </location>
</feature>
<comment type="subcellular location">
    <subcellularLocation>
        <location evidence="1">Nucleus</location>
    </subcellularLocation>
</comment>
<evidence type="ECO:0000313" key="4">
    <source>
        <dbReference type="EMBL" id="CAG2054336.1"/>
    </source>
</evidence>
<reference evidence="4" key="1">
    <citation type="submission" date="2021-03" db="EMBL/GenBank/DDBJ databases">
        <authorList>
            <person name="Tran Van P."/>
        </authorList>
    </citation>
    <scope>NUCLEOTIDE SEQUENCE</scope>
</reference>
<dbReference type="Gene3D" id="1.10.10.60">
    <property type="entry name" value="Homeodomain-like"/>
    <property type="match status" value="1"/>
</dbReference>
<organism evidence="4 5">
    <name type="scientific">Timema podura</name>
    <name type="common">Walking stick</name>
    <dbReference type="NCBI Taxonomy" id="61482"/>
    <lineage>
        <taxon>Eukaryota</taxon>
        <taxon>Metazoa</taxon>
        <taxon>Ecdysozoa</taxon>
        <taxon>Arthropoda</taxon>
        <taxon>Hexapoda</taxon>
        <taxon>Insecta</taxon>
        <taxon>Pterygota</taxon>
        <taxon>Neoptera</taxon>
        <taxon>Polyneoptera</taxon>
        <taxon>Phasmatodea</taxon>
        <taxon>Timematodea</taxon>
        <taxon>Timematoidea</taxon>
        <taxon>Timematidae</taxon>
        <taxon>Timema</taxon>
    </lineage>
</organism>
<proteinExistence type="predicted"/>
<keyword evidence="5" id="KW-1185">Reference proteome</keyword>
<evidence type="ECO:0000256" key="2">
    <source>
        <dbReference type="SAM" id="MobiDB-lite"/>
    </source>
</evidence>
<comment type="caution">
    <text evidence="4">The sequence shown here is derived from an EMBL/GenBank/DDBJ whole genome shotgun (WGS) entry which is preliminary data.</text>
</comment>
<dbReference type="Proteomes" id="UP001153148">
    <property type="component" value="Unassembled WGS sequence"/>
</dbReference>
<accession>A0ABN7NIH3</accession>
<evidence type="ECO:0000256" key="1">
    <source>
        <dbReference type="ARBA" id="ARBA00004123"/>
    </source>
</evidence>
<evidence type="ECO:0000313" key="5">
    <source>
        <dbReference type="Proteomes" id="UP001153148"/>
    </source>
</evidence>
<gene>
    <name evidence="4" type="ORF">TPAB3V08_LOCUS1365</name>
</gene>
<dbReference type="InterPro" id="IPR007889">
    <property type="entry name" value="HTH_Psq"/>
</dbReference>
<protein>
    <recommendedName>
        <fullName evidence="3">HTH psq-type domain-containing protein</fullName>
    </recommendedName>
</protein>